<accession>A0A9Q0MW19</accession>
<feature type="region of interest" description="Disordered" evidence="1">
    <location>
        <begin position="67"/>
        <end position="90"/>
    </location>
</feature>
<proteinExistence type="predicted"/>
<sequence length="203" mass="22598">MREKVILYFTLLVAIITIVQCQEDGVKKPNPLLRRAAGRNTFTKTTTTTPSPILDEYEDEIDENGEYIDGDQGAVENSDATSTTTSTTEPAKKIGPIIRPFRSNDDLLSALKRRQQNMKSIKKVTSKPFVDEPQEKEVAPVSPSKPTANKSIDRHSITAKKNRFGNARVPSVAEQQDTQPPAEEVTPTVKRPARSRFGFNRSN</sequence>
<keyword evidence="4" id="KW-1185">Reference proteome</keyword>
<feature type="region of interest" description="Disordered" evidence="1">
    <location>
        <begin position="129"/>
        <end position="203"/>
    </location>
</feature>
<feature type="chain" id="PRO_5040190561" evidence="2">
    <location>
        <begin position="22"/>
        <end position="203"/>
    </location>
</feature>
<evidence type="ECO:0000313" key="4">
    <source>
        <dbReference type="Proteomes" id="UP001151699"/>
    </source>
</evidence>
<name>A0A9Q0MW19_9DIPT</name>
<feature type="signal peptide" evidence="2">
    <location>
        <begin position="1"/>
        <end position="21"/>
    </location>
</feature>
<comment type="caution">
    <text evidence="3">The sequence shown here is derived from an EMBL/GenBank/DDBJ whole genome shotgun (WGS) entry which is preliminary data.</text>
</comment>
<gene>
    <name evidence="3" type="ORF">Bhyg_11810</name>
</gene>
<reference evidence="3" key="1">
    <citation type="submission" date="2022-07" db="EMBL/GenBank/DDBJ databases">
        <authorList>
            <person name="Trinca V."/>
            <person name="Uliana J.V.C."/>
            <person name="Torres T.T."/>
            <person name="Ward R.J."/>
            <person name="Monesi N."/>
        </authorList>
    </citation>
    <scope>NUCLEOTIDE SEQUENCE</scope>
    <source>
        <strain evidence="3">HSMRA1968</strain>
        <tissue evidence="3">Whole embryos</tissue>
    </source>
</reference>
<feature type="compositionally biased region" description="Basic and acidic residues" evidence="1">
    <location>
        <begin position="129"/>
        <end position="138"/>
    </location>
</feature>
<dbReference type="Proteomes" id="UP001151699">
    <property type="component" value="Chromosome X"/>
</dbReference>
<evidence type="ECO:0000256" key="1">
    <source>
        <dbReference type="SAM" id="MobiDB-lite"/>
    </source>
</evidence>
<dbReference type="AlphaFoldDB" id="A0A9Q0MW19"/>
<keyword evidence="2" id="KW-0732">Signal</keyword>
<organism evidence="3 4">
    <name type="scientific">Pseudolycoriella hygida</name>
    <dbReference type="NCBI Taxonomy" id="35572"/>
    <lineage>
        <taxon>Eukaryota</taxon>
        <taxon>Metazoa</taxon>
        <taxon>Ecdysozoa</taxon>
        <taxon>Arthropoda</taxon>
        <taxon>Hexapoda</taxon>
        <taxon>Insecta</taxon>
        <taxon>Pterygota</taxon>
        <taxon>Neoptera</taxon>
        <taxon>Endopterygota</taxon>
        <taxon>Diptera</taxon>
        <taxon>Nematocera</taxon>
        <taxon>Sciaroidea</taxon>
        <taxon>Sciaridae</taxon>
        <taxon>Pseudolycoriella</taxon>
    </lineage>
</organism>
<dbReference type="OrthoDB" id="8197504at2759"/>
<dbReference type="EMBL" id="WJQU01000003">
    <property type="protein sequence ID" value="KAJ6639071.1"/>
    <property type="molecule type" value="Genomic_DNA"/>
</dbReference>
<evidence type="ECO:0000256" key="2">
    <source>
        <dbReference type="SAM" id="SignalP"/>
    </source>
</evidence>
<protein>
    <submittedName>
        <fullName evidence="3">Uncharacterized protein</fullName>
    </submittedName>
</protein>
<evidence type="ECO:0000313" key="3">
    <source>
        <dbReference type="EMBL" id="KAJ6639071.1"/>
    </source>
</evidence>